<evidence type="ECO:0000313" key="2">
    <source>
        <dbReference type="Proteomes" id="UP000541558"/>
    </source>
</evidence>
<protein>
    <submittedName>
        <fullName evidence="1">Uncharacterized protein</fullName>
    </submittedName>
</protein>
<dbReference type="Proteomes" id="UP000541558">
    <property type="component" value="Unassembled WGS sequence"/>
</dbReference>
<accession>A0A8H5FAV7</accession>
<dbReference type="AlphaFoldDB" id="A0A8H5FAV7"/>
<gene>
    <name evidence="1" type="ORF">D9611_010535</name>
</gene>
<reference evidence="1 2" key="1">
    <citation type="journal article" date="2020" name="ISME J.">
        <title>Uncovering the hidden diversity of litter-decomposition mechanisms in mushroom-forming fungi.</title>
        <authorList>
            <person name="Floudas D."/>
            <person name="Bentzer J."/>
            <person name="Ahren D."/>
            <person name="Johansson T."/>
            <person name="Persson P."/>
            <person name="Tunlid A."/>
        </authorList>
    </citation>
    <scope>NUCLEOTIDE SEQUENCE [LARGE SCALE GENOMIC DNA]</scope>
    <source>
        <strain evidence="1 2">CBS 175.51</strain>
    </source>
</reference>
<proteinExistence type="predicted"/>
<sequence>MKEQGSGQHYPLASPSASAATASKSGSLRLMRSFTRDKSCAPVEVPPAYQPLPSDREYWSGATNACESVAACAWGGGRVGDRAAAGMQRFHMVEITGATAAGRWWMLLRRRAGLRGLEDFGTERPIRSFELLADIQASWNKDKMINLFVLKNTPLALPLSRNVSTQRVLYRERSFPTGAVKYHPDASYVRIQDSGKKASLSLIANPSHLEAVNHRAKWQKYVVIDISRYHRHGCNEMDLAIKKQPTPLAQYSEFLTGCGTFVQRAQD</sequence>
<dbReference type="OrthoDB" id="43122at2759"/>
<name>A0A8H5FAV7_9AGAR</name>
<keyword evidence="2" id="KW-1185">Reference proteome</keyword>
<dbReference type="EMBL" id="JAACJK010000116">
    <property type="protein sequence ID" value="KAF5330190.1"/>
    <property type="molecule type" value="Genomic_DNA"/>
</dbReference>
<evidence type="ECO:0000313" key="1">
    <source>
        <dbReference type="EMBL" id="KAF5330190.1"/>
    </source>
</evidence>
<organism evidence="1 2">
    <name type="scientific">Ephemerocybe angulata</name>
    <dbReference type="NCBI Taxonomy" id="980116"/>
    <lineage>
        <taxon>Eukaryota</taxon>
        <taxon>Fungi</taxon>
        <taxon>Dikarya</taxon>
        <taxon>Basidiomycota</taxon>
        <taxon>Agaricomycotina</taxon>
        <taxon>Agaricomycetes</taxon>
        <taxon>Agaricomycetidae</taxon>
        <taxon>Agaricales</taxon>
        <taxon>Agaricineae</taxon>
        <taxon>Psathyrellaceae</taxon>
        <taxon>Ephemerocybe</taxon>
    </lineage>
</organism>
<comment type="caution">
    <text evidence="1">The sequence shown here is derived from an EMBL/GenBank/DDBJ whole genome shotgun (WGS) entry which is preliminary data.</text>
</comment>